<proteinExistence type="predicted"/>
<comment type="caution">
    <text evidence="1">The sequence shown here is derived from an EMBL/GenBank/DDBJ whole genome shotgun (WGS) entry which is preliminary data.</text>
</comment>
<name>A0AAW1URB3_9CUCU</name>
<dbReference type="Proteomes" id="UP001431783">
    <property type="component" value="Unassembled WGS sequence"/>
</dbReference>
<accession>A0AAW1URB3</accession>
<reference evidence="1 2" key="1">
    <citation type="submission" date="2023-03" db="EMBL/GenBank/DDBJ databases">
        <title>Genome insight into feeding habits of ladybird beetles.</title>
        <authorList>
            <person name="Li H.-S."/>
            <person name="Huang Y.-H."/>
            <person name="Pang H."/>
        </authorList>
    </citation>
    <scope>NUCLEOTIDE SEQUENCE [LARGE SCALE GENOMIC DNA]</scope>
    <source>
        <strain evidence="1">SYSU_2023b</strain>
        <tissue evidence="1">Whole body</tissue>
    </source>
</reference>
<keyword evidence="2" id="KW-1185">Reference proteome</keyword>
<organism evidence="1 2">
    <name type="scientific">Henosepilachna vigintioctopunctata</name>
    <dbReference type="NCBI Taxonomy" id="420089"/>
    <lineage>
        <taxon>Eukaryota</taxon>
        <taxon>Metazoa</taxon>
        <taxon>Ecdysozoa</taxon>
        <taxon>Arthropoda</taxon>
        <taxon>Hexapoda</taxon>
        <taxon>Insecta</taxon>
        <taxon>Pterygota</taxon>
        <taxon>Neoptera</taxon>
        <taxon>Endopterygota</taxon>
        <taxon>Coleoptera</taxon>
        <taxon>Polyphaga</taxon>
        <taxon>Cucujiformia</taxon>
        <taxon>Coccinelloidea</taxon>
        <taxon>Coccinellidae</taxon>
        <taxon>Epilachninae</taxon>
        <taxon>Epilachnini</taxon>
        <taxon>Henosepilachna</taxon>
    </lineage>
</organism>
<protein>
    <submittedName>
        <fullName evidence="1">Uncharacterized protein</fullName>
    </submittedName>
</protein>
<sequence length="70" mass="8011">MVKSMKEEDKICEQIFEATVIRGKDGAYTVTIPFKADPQELGVSQIKALARMLKLEKSFNRDEELKTSYI</sequence>
<gene>
    <name evidence="1" type="ORF">WA026_021859</name>
</gene>
<evidence type="ECO:0000313" key="2">
    <source>
        <dbReference type="Proteomes" id="UP001431783"/>
    </source>
</evidence>
<evidence type="ECO:0000313" key="1">
    <source>
        <dbReference type="EMBL" id="KAK9882512.1"/>
    </source>
</evidence>
<dbReference type="EMBL" id="JARQZJ010000077">
    <property type="protein sequence ID" value="KAK9882512.1"/>
    <property type="molecule type" value="Genomic_DNA"/>
</dbReference>
<dbReference type="AlphaFoldDB" id="A0AAW1URB3"/>